<accession>A0ABV6UP24</accession>
<proteinExistence type="predicted"/>
<evidence type="ECO:0000313" key="2">
    <source>
        <dbReference type="EMBL" id="MFC1403207.1"/>
    </source>
</evidence>
<dbReference type="RefSeq" id="WP_084714291.1">
    <property type="nucleotide sequence ID" value="NZ_JBHEZZ010000009.1"/>
</dbReference>
<dbReference type="CDD" id="cd00093">
    <property type="entry name" value="HTH_XRE"/>
    <property type="match status" value="1"/>
</dbReference>
<dbReference type="SUPFAM" id="SSF47413">
    <property type="entry name" value="lambda repressor-like DNA-binding domains"/>
    <property type="match status" value="1"/>
</dbReference>
<gene>
    <name evidence="2" type="ORF">ACEZDJ_18110</name>
</gene>
<evidence type="ECO:0000259" key="1">
    <source>
        <dbReference type="PROSITE" id="PS50943"/>
    </source>
</evidence>
<dbReference type="InterPro" id="IPR001387">
    <property type="entry name" value="Cro/C1-type_HTH"/>
</dbReference>
<keyword evidence="3" id="KW-1185">Reference proteome</keyword>
<dbReference type="InterPro" id="IPR043917">
    <property type="entry name" value="DUF5753"/>
</dbReference>
<comment type="caution">
    <text evidence="2">The sequence shown here is derived from an EMBL/GenBank/DDBJ whole genome shotgun (WGS) entry which is preliminary data.</text>
</comment>
<evidence type="ECO:0000313" key="3">
    <source>
        <dbReference type="Proteomes" id="UP001592528"/>
    </source>
</evidence>
<dbReference type="Pfam" id="PF19054">
    <property type="entry name" value="DUF5753"/>
    <property type="match status" value="1"/>
</dbReference>
<organism evidence="2 3">
    <name type="scientific">Streptacidiphilus cavernicola</name>
    <dbReference type="NCBI Taxonomy" id="3342716"/>
    <lineage>
        <taxon>Bacteria</taxon>
        <taxon>Bacillati</taxon>
        <taxon>Actinomycetota</taxon>
        <taxon>Actinomycetes</taxon>
        <taxon>Kitasatosporales</taxon>
        <taxon>Streptomycetaceae</taxon>
        <taxon>Streptacidiphilus</taxon>
    </lineage>
</organism>
<dbReference type="SMART" id="SM00530">
    <property type="entry name" value="HTH_XRE"/>
    <property type="match status" value="1"/>
</dbReference>
<dbReference type="PROSITE" id="PS50943">
    <property type="entry name" value="HTH_CROC1"/>
    <property type="match status" value="1"/>
</dbReference>
<dbReference type="InterPro" id="IPR010982">
    <property type="entry name" value="Lambda_DNA-bd_dom_sf"/>
</dbReference>
<feature type="domain" description="HTH cro/C1-type" evidence="1">
    <location>
        <begin position="18"/>
        <end position="72"/>
    </location>
</feature>
<dbReference type="Gene3D" id="1.10.260.40">
    <property type="entry name" value="lambda repressor-like DNA-binding domains"/>
    <property type="match status" value="1"/>
</dbReference>
<dbReference type="EMBL" id="JBHEZZ010000009">
    <property type="protein sequence ID" value="MFC1403207.1"/>
    <property type="molecule type" value="Genomic_DNA"/>
</dbReference>
<reference evidence="2 3" key="1">
    <citation type="submission" date="2024-09" db="EMBL/GenBank/DDBJ databases">
        <authorList>
            <person name="Lee S.D."/>
        </authorList>
    </citation>
    <scope>NUCLEOTIDE SEQUENCE [LARGE SCALE GENOMIC DNA]</scope>
    <source>
        <strain evidence="2 3">N1-5</strain>
    </source>
</reference>
<name>A0ABV6UP24_9ACTN</name>
<protein>
    <submittedName>
        <fullName evidence="2">Helix-turn-helix domain-containing protein</fullName>
    </submittedName>
</protein>
<dbReference type="Pfam" id="PF13560">
    <property type="entry name" value="HTH_31"/>
    <property type="match status" value="1"/>
</dbReference>
<sequence length="287" mass="32256">MASTNTQLMASVALSRTLRRLREARELKIVQVAEALNVDDSTLSRIENAKRACTKEMFDQLMELYGIAGDELAELTDLHASTRERQPTWWSKYDDVISANYSRFLGFEASAAVTYEYQVALVPGLLQTERYARAVTGVGFASLGPDQVDGLTEVRGHRQRLRILETSQPLECHFVLSEAVLHFEVGGKDVHQEQLQQLHDLSQRDFIDLRVIPWDRGAEGTQTGAFVVFGFANTDVPDVGFSESVTGMTLLDDPRDLRRLHRLFRNLSDSALSAEKTRDLIARVRGD</sequence>
<dbReference type="Proteomes" id="UP001592528">
    <property type="component" value="Unassembled WGS sequence"/>
</dbReference>